<feature type="transmembrane region" description="Helical" evidence="2">
    <location>
        <begin position="288"/>
        <end position="315"/>
    </location>
</feature>
<organism evidence="3 4">
    <name type="scientific">Rhodocollybia butyracea</name>
    <dbReference type="NCBI Taxonomy" id="206335"/>
    <lineage>
        <taxon>Eukaryota</taxon>
        <taxon>Fungi</taxon>
        <taxon>Dikarya</taxon>
        <taxon>Basidiomycota</taxon>
        <taxon>Agaricomycotina</taxon>
        <taxon>Agaricomycetes</taxon>
        <taxon>Agaricomycetidae</taxon>
        <taxon>Agaricales</taxon>
        <taxon>Marasmiineae</taxon>
        <taxon>Omphalotaceae</taxon>
        <taxon>Rhodocollybia</taxon>
    </lineage>
</organism>
<keyword evidence="2" id="KW-1133">Transmembrane helix</keyword>
<dbReference type="OrthoDB" id="2576477at2759"/>
<dbReference type="Proteomes" id="UP000772434">
    <property type="component" value="Unassembled WGS sequence"/>
</dbReference>
<keyword evidence="2" id="KW-0472">Membrane</keyword>
<evidence type="ECO:0000313" key="3">
    <source>
        <dbReference type="EMBL" id="KAF9062753.1"/>
    </source>
</evidence>
<protein>
    <submittedName>
        <fullName evidence="3">Uncharacterized protein</fullName>
    </submittedName>
</protein>
<evidence type="ECO:0000256" key="2">
    <source>
        <dbReference type="SAM" id="Phobius"/>
    </source>
</evidence>
<proteinExistence type="predicted"/>
<keyword evidence="2" id="KW-0812">Transmembrane</keyword>
<dbReference type="AlphaFoldDB" id="A0A9P5PF75"/>
<sequence length="454" mass="50368">MVPLNAKVSTFVASVRVFKPENLLITRDPEAFNASDRMSVVSPNILLNPILLRTSSSNDCIFQDEKGNHTYYMQRTRPAVAHRPAIAVPAVPVWSSQFPSEFESAVDSSAESICDDRVPVLYSSRLHKLPDQVVSERPAQHAPSFRKSMLTFNVEEARNEDKTKKREKSDKSKLRDGDEIKRQTRASRIIEAIVLLQLALLGILELRTWELTTTGYRLPLGLGTAGLFAVVAQSSLQRWRVGGIESCRILKVEMMLGAIVILLLLLESMKLASALRTLGHGTSALSLVVYWCSLTHLVLANFPFALAAWVCLFVLTVTGTTLPIALPLAILCFFNLLAAHAFPHAESPLLSSQFSSRYCIVAAPELESGHAVIGEEIMETSFYRNAYSMFTYSTYFQVLFYFLVIKPAITLFFSIVCVPLLVLIVPAPIALRVCRRIGKWQAVVAVEGPIIGVR</sequence>
<accession>A0A9P5PF75</accession>
<feature type="transmembrane region" description="Helical" evidence="2">
    <location>
        <begin position="398"/>
        <end position="431"/>
    </location>
</feature>
<name>A0A9P5PF75_9AGAR</name>
<evidence type="ECO:0000313" key="4">
    <source>
        <dbReference type="Proteomes" id="UP000772434"/>
    </source>
</evidence>
<keyword evidence="4" id="KW-1185">Reference proteome</keyword>
<dbReference type="EMBL" id="JADNRY010000163">
    <property type="protein sequence ID" value="KAF9062753.1"/>
    <property type="molecule type" value="Genomic_DNA"/>
</dbReference>
<evidence type="ECO:0000256" key="1">
    <source>
        <dbReference type="SAM" id="MobiDB-lite"/>
    </source>
</evidence>
<feature type="region of interest" description="Disordered" evidence="1">
    <location>
        <begin position="156"/>
        <end position="178"/>
    </location>
</feature>
<reference evidence="3" key="1">
    <citation type="submission" date="2020-11" db="EMBL/GenBank/DDBJ databases">
        <authorList>
            <consortium name="DOE Joint Genome Institute"/>
            <person name="Ahrendt S."/>
            <person name="Riley R."/>
            <person name="Andreopoulos W."/>
            <person name="Labutti K."/>
            <person name="Pangilinan J."/>
            <person name="Ruiz-Duenas F.J."/>
            <person name="Barrasa J.M."/>
            <person name="Sanchez-Garcia M."/>
            <person name="Camarero S."/>
            <person name="Miyauchi S."/>
            <person name="Serrano A."/>
            <person name="Linde D."/>
            <person name="Babiker R."/>
            <person name="Drula E."/>
            <person name="Ayuso-Fernandez I."/>
            <person name="Pacheco R."/>
            <person name="Padilla G."/>
            <person name="Ferreira P."/>
            <person name="Barriuso J."/>
            <person name="Kellner H."/>
            <person name="Castanera R."/>
            <person name="Alfaro M."/>
            <person name="Ramirez L."/>
            <person name="Pisabarro A.G."/>
            <person name="Kuo A."/>
            <person name="Tritt A."/>
            <person name="Lipzen A."/>
            <person name="He G."/>
            <person name="Yan M."/>
            <person name="Ng V."/>
            <person name="Cullen D."/>
            <person name="Martin F."/>
            <person name="Rosso M.-N."/>
            <person name="Henrissat B."/>
            <person name="Hibbett D."/>
            <person name="Martinez A.T."/>
            <person name="Grigoriev I.V."/>
        </authorList>
    </citation>
    <scope>NUCLEOTIDE SEQUENCE</scope>
    <source>
        <strain evidence="3">AH 40177</strain>
    </source>
</reference>
<comment type="caution">
    <text evidence="3">The sequence shown here is derived from an EMBL/GenBank/DDBJ whole genome shotgun (WGS) entry which is preliminary data.</text>
</comment>
<gene>
    <name evidence="3" type="ORF">BDP27DRAFT_1368586</name>
</gene>
<feature type="transmembrane region" description="Helical" evidence="2">
    <location>
        <begin position="248"/>
        <end position="268"/>
    </location>
</feature>
<feature type="transmembrane region" description="Helical" evidence="2">
    <location>
        <begin position="322"/>
        <end position="342"/>
    </location>
</feature>